<dbReference type="InterPro" id="IPR050723">
    <property type="entry name" value="CFA/CMAS"/>
</dbReference>
<sequence>MDENTIDWNKVWKNQMLKNIESKCAVECARVWNNKERATQYWNAVQNNKEQTQKTIEGLVLTPDSRILDIGAGPGTLTIPISPQVTHVTAVEPSEGMMGVLQDNIAEYEADNITCVQKQWEDVEIEADLDGPYDVVIASYSLGMPDIRESIQKMIDASSRYVYLYWFAGPPSWDTNYKALWPSLHEGDYHPSPNCDVIYNMLYQMGIYPHMQVSPVNHFNRFQSIEEAVEHFRSFYNITTDHQESVLRDYLEAVLEKDNDSLVMNGSYTSVKMWWEKQTGE</sequence>
<dbReference type="GO" id="GO:0032259">
    <property type="term" value="P:methylation"/>
    <property type="evidence" value="ECO:0007669"/>
    <property type="project" value="UniProtKB-KW"/>
</dbReference>
<dbReference type="Pfam" id="PF13489">
    <property type="entry name" value="Methyltransf_23"/>
    <property type="match status" value="1"/>
</dbReference>
<dbReference type="SUPFAM" id="SSF53335">
    <property type="entry name" value="S-adenosyl-L-methionine-dependent methyltransferases"/>
    <property type="match status" value="1"/>
</dbReference>
<dbReference type="CDD" id="cd02440">
    <property type="entry name" value="AdoMet_MTases"/>
    <property type="match status" value="1"/>
</dbReference>
<evidence type="ECO:0000313" key="2">
    <source>
        <dbReference type="Proteomes" id="UP001056766"/>
    </source>
</evidence>
<reference evidence="1" key="2">
    <citation type="submission" date="2021-04" db="EMBL/GenBank/DDBJ databases">
        <authorList>
            <person name="Dong X."/>
        </authorList>
    </citation>
    <scope>NUCLEOTIDE SEQUENCE</scope>
    <source>
        <strain evidence="1">LLY</strain>
    </source>
</reference>
<keyword evidence="1" id="KW-0489">Methyltransferase</keyword>
<accession>A0A9E5DD93</accession>
<evidence type="ECO:0000313" key="1">
    <source>
        <dbReference type="EMBL" id="MCM1987733.1"/>
    </source>
</evidence>
<name>A0A9E5DD93_9EURY</name>
<proteinExistence type="predicted"/>
<dbReference type="EMBL" id="JAGSOI010000067">
    <property type="protein sequence ID" value="MCM1987733.1"/>
    <property type="molecule type" value="Genomic_DNA"/>
</dbReference>
<gene>
    <name evidence="1" type="ORF">KDK67_12210</name>
</gene>
<dbReference type="Proteomes" id="UP001056766">
    <property type="component" value="Unassembled WGS sequence"/>
</dbReference>
<dbReference type="AlphaFoldDB" id="A0A9E5DD93"/>
<keyword evidence="2" id="KW-1185">Reference proteome</keyword>
<dbReference type="RefSeq" id="WP_250869074.1">
    <property type="nucleotide sequence ID" value="NZ_JAGSOI010000067.1"/>
</dbReference>
<dbReference type="Gene3D" id="3.40.50.150">
    <property type="entry name" value="Vaccinia Virus protein VP39"/>
    <property type="match status" value="1"/>
</dbReference>
<reference evidence="1" key="1">
    <citation type="journal article" date="2021" name="mSystems">
        <title>Bacteria and Archaea Synergistically Convert Glycine Betaine to Biogenic Methane in the Formosa Cold Seep of the South China Sea.</title>
        <authorList>
            <person name="Li L."/>
            <person name="Zhang W."/>
            <person name="Zhang S."/>
            <person name="Song L."/>
            <person name="Sun Q."/>
            <person name="Zhang H."/>
            <person name="Xiang H."/>
            <person name="Dong X."/>
        </authorList>
    </citation>
    <scope>NUCLEOTIDE SEQUENCE</scope>
    <source>
        <strain evidence="1">LLY</strain>
    </source>
</reference>
<dbReference type="GO" id="GO:0008168">
    <property type="term" value="F:methyltransferase activity"/>
    <property type="evidence" value="ECO:0007669"/>
    <property type="project" value="UniProtKB-KW"/>
</dbReference>
<dbReference type="InterPro" id="IPR029063">
    <property type="entry name" value="SAM-dependent_MTases_sf"/>
</dbReference>
<comment type="caution">
    <text evidence="1">The sequence shown here is derived from an EMBL/GenBank/DDBJ whole genome shotgun (WGS) entry which is preliminary data.</text>
</comment>
<protein>
    <submittedName>
        <fullName evidence="1">Class I SAM-dependent methyltransferase</fullName>
    </submittedName>
</protein>
<organism evidence="1 2">
    <name type="scientific">Methanococcoides seepicolus</name>
    <dbReference type="NCBI Taxonomy" id="2828780"/>
    <lineage>
        <taxon>Archaea</taxon>
        <taxon>Methanobacteriati</taxon>
        <taxon>Methanobacteriota</taxon>
        <taxon>Stenosarchaea group</taxon>
        <taxon>Methanomicrobia</taxon>
        <taxon>Methanosarcinales</taxon>
        <taxon>Methanosarcinaceae</taxon>
        <taxon>Methanococcoides</taxon>
    </lineage>
</organism>
<keyword evidence="1" id="KW-0808">Transferase</keyword>
<dbReference type="PANTHER" id="PTHR43667:SF2">
    <property type="entry name" value="FATTY ACID C-METHYL TRANSFERASE"/>
    <property type="match status" value="1"/>
</dbReference>
<dbReference type="PANTHER" id="PTHR43667">
    <property type="entry name" value="CYCLOPROPANE-FATTY-ACYL-PHOSPHOLIPID SYNTHASE"/>
    <property type="match status" value="1"/>
</dbReference>